<evidence type="ECO:0000313" key="1">
    <source>
        <dbReference type="EMBL" id="PLR39521.1"/>
    </source>
</evidence>
<organism evidence="1 2">
    <name type="scientific">Chimaeribacter californicus</name>
    <dbReference type="NCBI Taxonomy" id="2060067"/>
    <lineage>
        <taxon>Bacteria</taxon>
        <taxon>Pseudomonadati</taxon>
        <taxon>Pseudomonadota</taxon>
        <taxon>Gammaproteobacteria</taxon>
        <taxon>Enterobacterales</taxon>
        <taxon>Yersiniaceae</taxon>
        <taxon>Chimaeribacter</taxon>
    </lineage>
</organism>
<evidence type="ECO:0000313" key="2">
    <source>
        <dbReference type="Proteomes" id="UP000234240"/>
    </source>
</evidence>
<dbReference type="AlphaFoldDB" id="A0A2N5EBK0"/>
<protein>
    <submittedName>
        <fullName evidence="1">DUF4865 domain-containing protein</fullName>
    </submittedName>
</protein>
<name>A0A2N5EBK0_9GAMM</name>
<comment type="caution">
    <text evidence="1">The sequence shown here is derived from an EMBL/GenBank/DDBJ whole genome shotgun (WGS) entry which is preliminary data.</text>
</comment>
<dbReference type="Pfam" id="PF16157">
    <property type="entry name" value="DUF4865"/>
    <property type="match status" value="1"/>
</dbReference>
<proteinExistence type="predicted"/>
<dbReference type="OrthoDB" id="2065010at2"/>
<gene>
    <name evidence="1" type="ORF">CYR55_06460</name>
</gene>
<dbReference type="InterPro" id="IPR032349">
    <property type="entry name" value="DUF4865"/>
</dbReference>
<dbReference type="RefSeq" id="WP_101815336.1">
    <property type="nucleotide sequence ID" value="NZ_PJZF01000004.1"/>
</dbReference>
<sequence length="176" mass="19590">MIAMQYRFVLPADYDMGIITRRIRDNGAKLDGFPGLVFKAYLYADRQDAQLGAQENSYAPFYLWRESQAMQRFLCSPGFAALTAAFGWPQILCWPVLHAPDAAMLAGCRVACRRLTPVAPFSDLTSATQPPEQPGALLAWDTARWERLEMGFTPEMPAQPDPGADYFRIGHLSPGS</sequence>
<dbReference type="Proteomes" id="UP000234240">
    <property type="component" value="Unassembled WGS sequence"/>
</dbReference>
<keyword evidence="2" id="KW-1185">Reference proteome</keyword>
<accession>A0A2N5EBK0</accession>
<reference evidence="1 2" key="1">
    <citation type="submission" date="2017-12" db="EMBL/GenBank/DDBJ databases">
        <title>Characterization of six clinical isolates of Enterochimera gen. nov., a novel genus of the Yersiniaciae family and the three species Enterochimera arupensis sp. nov., Enterochimera coloradensis sp. nov, and Enterochimera californica sp. nov.</title>
        <authorList>
            <person name="Rossi A."/>
            <person name="Fisher M."/>
        </authorList>
    </citation>
    <scope>NUCLEOTIDE SEQUENCE [LARGE SCALE GENOMIC DNA]</scope>
    <source>
        <strain evidence="2">2015-Iso6</strain>
    </source>
</reference>
<dbReference type="EMBL" id="PJZF01000004">
    <property type="protein sequence ID" value="PLR39521.1"/>
    <property type="molecule type" value="Genomic_DNA"/>
</dbReference>